<name>A0AA48P811_9VIRU</name>
<reference evidence="1" key="2">
    <citation type="submission" date="2023-01" db="EMBL/GenBank/DDBJ databases">
        <authorList>
            <person name="Rosani U."/>
            <person name="Delmont T.O."/>
            <person name="Gaia M."/>
            <person name="Krupovic M."/>
        </authorList>
    </citation>
    <scope>NUCLEOTIDE SEQUENCE</scope>
    <source>
        <strain evidence="1">MalacoHV2/Med/2018 153</strain>
    </source>
</reference>
<protein>
    <submittedName>
        <fullName evidence="1">ORF72</fullName>
    </submittedName>
</protein>
<proteinExistence type="predicted"/>
<organism evidence="1">
    <name type="scientific">Malaco herpesvirus 2</name>
    <dbReference type="NCBI Taxonomy" id="3031798"/>
    <lineage>
        <taxon>Viruses</taxon>
        <taxon>Duplodnaviria</taxon>
        <taxon>Heunggongvirae</taxon>
        <taxon>Peploviricota</taxon>
        <taxon>Herviviricetes</taxon>
        <taxon>Herpesvirales</taxon>
        <taxon>Malacoherpesviridae</taxon>
    </lineage>
</organism>
<accession>A0AA48P811</accession>
<evidence type="ECO:0000313" key="1">
    <source>
        <dbReference type="EMBL" id="DBA11612.1"/>
    </source>
</evidence>
<sequence length="187" mass="21720">MNSDFKVVPRVINNTEPAKCVSFTSPFTNDEFSKFIMNQPNVMDSRLLSYVLVTDMKSIIITKDLIKWADILTSLVHKHVTFAIKKNLHAMNHHNYNIVPFYIITDCKLAWSDDDNDIDDPCEDSFIVRVHNQVIFQVVTYDDLQEYINNLVLIIGDRINTIYGKNKNKTYCDARINMICQHVNNDN</sequence>
<dbReference type="EMBL" id="BK063061">
    <property type="protein sequence ID" value="DBA11612.1"/>
    <property type="molecule type" value="Genomic_DNA"/>
</dbReference>
<reference evidence="1" key="1">
    <citation type="journal article" date="2023" name="Front. Mar. Sci.">
        <title>Tracing the invertebrate herpesviruses in the global sequence datasets.</title>
        <authorList>
            <person name="Rosani U."/>
            <person name="Gaia M."/>
            <person name="Delmont T.O."/>
            <person name="Krupovic M."/>
        </authorList>
    </citation>
    <scope>NUCLEOTIDE SEQUENCE</scope>
    <source>
        <strain evidence="1">MalacoHV2/Med/2018 153</strain>
    </source>
</reference>